<keyword evidence="6 14" id="KW-0812">Transmembrane</keyword>
<dbReference type="PANTHER" id="PTHR45339:SF1">
    <property type="entry name" value="HYBRID SIGNAL TRANSDUCTION HISTIDINE KINASE J"/>
    <property type="match status" value="1"/>
</dbReference>
<sequence precursor="true">MFRIPRPSLPPVAPPTTASVLLRCLTVCVFICLAAAAGFYLLTAFTEDISTHRREMNAAAYKAQIYFDQREALLRYLGDSVVKGAPAAQTAAGEGEGVRRIPLDGPGGQPGQCMLLSARAENTLQALQTRLLLIDADGAHGLAGAAIDVELAQLPSLRALQARGGSLDGADPVYWMRPGETGVALAQPVQAGPRPMQWLLLLLDDAAAAGMIDGQGIGGYALLDREGSPALSSQAPRLDSAGWDTLRQRQDDSFGTLWSGGLPRGVALVKSVGNDGWRLVYHLPPPLLLGDLAVPLLVCTLLLLLAGVALRLLRHRVDRQLIQPALQQHRRLLENLDFSSTVIDMAPAGICVLRRSDRHLLLCNQVLRDWLGEEGADSDWQAPWRGHAGERGHGLEFTARDGRQLQVLHAACRYQGDDVLLCVFHDISRHRQAQAALSSARQAADAANQAKSAFLATMSHEIRTPLYGVLGTLELLGHTTLDPRQSQYLRTIESSSSVLLQLISDVLDVSKIESGQLSLEPAAFSPRELTESVLRSFAASATCKGLQILVCTDPRLPTRVLGDADRIRQVLGNLLSNAIKFTEHGRVVLRVRQVQREAESSVLVWQVTDTGVGIAAEEQARLFEPFRQVRGAASAQGTGLGLSISDRLVRLMSGELQVVSEPGLGSSFSVRLPLPVLAAAEDGPVLNPEPPVLVRGRDRELVDSACGWLRRWGANAQPLQGDPTLLDHDGAILMDGEAAMPLAWTGPRVVASIEGGEQPSEAADGSLVVTLHGMTAIGNALARLQQQRAALPQAERATLPIPLDLRVLVVEDNPINRVILAEQLRTLGCTVALSQDGVEALSLCREQAFDLVVTDINMPRMDGHALARQLREDGNPVPVIGATANATAEERERCLASGMQGYLSKPIDIARLRKALTALRQGDPA</sequence>
<evidence type="ECO:0000256" key="6">
    <source>
        <dbReference type="ARBA" id="ARBA00022692"/>
    </source>
</evidence>
<dbReference type="Pfam" id="PF00072">
    <property type="entry name" value="Response_reg"/>
    <property type="match status" value="1"/>
</dbReference>
<dbReference type="FunFam" id="1.10.287.130:FF:000004">
    <property type="entry name" value="Ethylene receptor 1"/>
    <property type="match status" value="1"/>
</dbReference>
<evidence type="ECO:0000256" key="5">
    <source>
        <dbReference type="ARBA" id="ARBA00022679"/>
    </source>
</evidence>
<keyword evidence="5" id="KW-0808">Transferase</keyword>
<proteinExistence type="predicted"/>
<evidence type="ECO:0000259" key="15">
    <source>
        <dbReference type="PROSITE" id="PS50109"/>
    </source>
</evidence>
<dbReference type="PANTHER" id="PTHR45339">
    <property type="entry name" value="HYBRID SIGNAL TRANSDUCTION HISTIDINE KINASE J"/>
    <property type="match status" value="1"/>
</dbReference>
<dbReference type="FunFam" id="3.30.565.10:FF:000010">
    <property type="entry name" value="Sensor histidine kinase RcsC"/>
    <property type="match status" value="1"/>
</dbReference>
<dbReference type="Proteomes" id="UP000001867">
    <property type="component" value="Chromosome"/>
</dbReference>
<dbReference type="SMART" id="SM00387">
    <property type="entry name" value="HATPase_c"/>
    <property type="match status" value="1"/>
</dbReference>
<dbReference type="PROSITE" id="PS50110">
    <property type="entry name" value="RESPONSE_REGULATORY"/>
    <property type="match status" value="1"/>
</dbReference>
<dbReference type="CDD" id="cd16922">
    <property type="entry name" value="HATPase_EvgS-ArcB-TorS-like"/>
    <property type="match status" value="1"/>
</dbReference>
<dbReference type="CDD" id="cd17546">
    <property type="entry name" value="REC_hyHK_CKI1_RcsC-like"/>
    <property type="match status" value="1"/>
</dbReference>
<comment type="catalytic activity">
    <reaction evidence="1">
        <text>ATP + protein L-histidine = ADP + protein N-phospho-L-histidine.</text>
        <dbReference type="EC" id="2.7.13.3"/>
    </reaction>
</comment>
<feature type="domain" description="Histidine kinase" evidence="15">
    <location>
        <begin position="457"/>
        <end position="676"/>
    </location>
</feature>
<dbReference type="EMBL" id="CP001111">
    <property type="protein sequence ID" value="ACF50443.1"/>
    <property type="molecule type" value="Genomic_DNA"/>
</dbReference>
<dbReference type="KEGG" id="smt:Smal_0738"/>
<feature type="modified residue" description="4-aspartylphosphate" evidence="13">
    <location>
        <position position="855"/>
    </location>
</feature>
<dbReference type="InterPro" id="IPR003661">
    <property type="entry name" value="HisK_dim/P_dom"/>
</dbReference>
<gene>
    <name evidence="17" type="ordered locus">Smal_0738</name>
</gene>
<dbReference type="InterPro" id="IPR036890">
    <property type="entry name" value="HATPase_C_sf"/>
</dbReference>
<dbReference type="STRING" id="391008.Smal_0738"/>
<dbReference type="CDD" id="cd00082">
    <property type="entry name" value="HisKA"/>
    <property type="match status" value="1"/>
</dbReference>
<dbReference type="EC" id="2.7.13.3" evidence="3"/>
<evidence type="ECO:0000256" key="9">
    <source>
        <dbReference type="ARBA" id="ARBA00022840"/>
    </source>
</evidence>
<dbReference type="eggNOG" id="COG0784">
    <property type="taxonomic scope" value="Bacteria"/>
</dbReference>
<dbReference type="GO" id="GO:0000155">
    <property type="term" value="F:phosphorelay sensor kinase activity"/>
    <property type="evidence" value="ECO:0007669"/>
    <property type="project" value="InterPro"/>
</dbReference>
<keyword evidence="12 14" id="KW-0472">Membrane</keyword>
<evidence type="ECO:0000256" key="4">
    <source>
        <dbReference type="ARBA" id="ARBA00022553"/>
    </source>
</evidence>
<evidence type="ECO:0000256" key="10">
    <source>
        <dbReference type="ARBA" id="ARBA00022989"/>
    </source>
</evidence>
<dbReference type="Gene3D" id="3.40.50.2300">
    <property type="match status" value="1"/>
</dbReference>
<dbReference type="InterPro" id="IPR003594">
    <property type="entry name" value="HATPase_dom"/>
</dbReference>
<dbReference type="SUPFAM" id="SSF55874">
    <property type="entry name" value="ATPase domain of HSP90 chaperone/DNA topoisomerase II/histidine kinase"/>
    <property type="match status" value="1"/>
</dbReference>
<dbReference type="Pfam" id="PF02518">
    <property type="entry name" value="HATPase_c"/>
    <property type="match status" value="1"/>
</dbReference>
<dbReference type="SUPFAM" id="SSF52172">
    <property type="entry name" value="CheY-like"/>
    <property type="match status" value="1"/>
</dbReference>
<name>B4SKU5_STRM5</name>
<dbReference type="Gene3D" id="1.10.287.130">
    <property type="match status" value="1"/>
</dbReference>
<keyword evidence="11" id="KW-0902">Two-component regulatory system</keyword>
<dbReference type="InterPro" id="IPR036097">
    <property type="entry name" value="HisK_dim/P_sf"/>
</dbReference>
<keyword evidence="4 13" id="KW-0597">Phosphoprotein</keyword>
<feature type="transmembrane region" description="Helical" evidence="14">
    <location>
        <begin position="292"/>
        <end position="313"/>
    </location>
</feature>
<evidence type="ECO:0000256" key="3">
    <source>
        <dbReference type="ARBA" id="ARBA00012438"/>
    </source>
</evidence>
<keyword evidence="10 14" id="KW-1133">Transmembrane helix</keyword>
<dbReference type="AlphaFoldDB" id="B4SKU5"/>
<dbReference type="SUPFAM" id="SSF47384">
    <property type="entry name" value="Homodimeric domain of signal transducing histidine kinase"/>
    <property type="match status" value="1"/>
</dbReference>
<dbReference type="Gene3D" id="3.30.565.10">
    <property type="entry name" value="Histidine kinase-like ATPase, C-terminal domain"/>
    <property type="match status" value="1"/>
</dbReference>
<dbReference type="SMART" id="SM00388">
    <property type="entry name" value="HisKA"/>
    <property type="match status" value="1"/>
</dbReference>
<comment type="subcellular location">
    <subcellularLocation>
        <location evidence="2">Membrane</location>
    </subcellularLocation>
</comment>
<evidence type="ECO:0000256" key="8">
    <source>
        <dbReference type="ARBA" id="ARBA00022777"/>
    </source>
</evidence>
<evidence type="ECO:0000256" key="2">
    <source>
        <dbReference type="ARBA" id="ARBA00004370"/>
    </source>
</evidence>
<dbReference type="InterPro" id="IPR004358">
    <property type="entry name" value="Sig_transdc_His_kin-like_C"/>
</dbReference>
<dbReference type="RefSeq" id="WP_012510150.1">
    <property type="nucleotide sequence ID" value="NC_011071.1"/>
</dbReference>
<evidence type="ECO:0000313" key="17">
    <source>
        <dbReference type="EMBL" id="ACF50443.1"/>
    </source>
</evidence>
<feature type="transmembrane region" description="Helical" evidence="14">
    <location>
        <begin position="20"/>
        <end position="45"/>
    </location>
</feature>
<evidence type="ECO:0000256" key="1">
    <source>
        <dbReference type="ARBA" id="ARBA00000085"/>
    </source>
</evidence>
<dbReference type="OrthoDB" id="9797243at2"/>
<dbReference type="InterPro" id="IPR011006">
    <property type="entry name" value="CheY-like_superfamily"/>
</dbReference>
<dbReference type="HOGENOM" id="CLU_000445_15_6_6"/>
<evidence type="ECO:0000256" key="12">
    <source>
        <dbReference type="ARBA" id="ARBA00023136"/>
    </source>
</evidence>
<evidence type="ECO:0000313" key="18">
    <source>
        <dbReference type="Proteomes" id="UP000001867"/>
    </source>
</evidence>
<dbReference type="PROSITE" id="PS50109">
    <property type="entry name" value="HIS_KIN"/>
    <property type="match status" value="1"/>
</dbReference>
<dbReference type="InterPro" id="IPR005467">
    <property type="entry name" value="His_kinase_dom"/>
</dbReference>
<keyword evidence="8 17" id="KW-0418">Kinase</keyword>
<dbReference type="SMART" id="SM00448">
    <property type="entry name" value="REC"/>
    <property type="match status" value="1"/>
</dbReference>
<keyword evidence="7" id="KW-0547">Nucleotide-binding</keyword>
<feature type="domain" description="Response regulatory" evidence="16">
    <location>
        <begin position="806"/>
        <end position="920"/>
    </location>
</feature>
<evidence type="ECO:0000256" key="13">
    <source>
        <dbReference type="PROSITE-ProRule" id="PRU00169"/>
    </source>
</evidence>
<evidence type="ECO:0000259" key="16">
    <source>
        <dbReference type="PROSITE" id="PS50110"/>
    </source>
</evidence>
<evidence type="ECO:0000256" key="14">
    <source>
        <dbReference type="SAM" id="Phobius"/>
    </source>
</evidence>
<accession>B4SKU5</accession>
<dbReference type="PRINTS" id="PR00344">
    <property type="entry name" value="BCTRLSENSOR"/>
</dbReference>
<keyword evidence="9" id="KW-0067">ATP-binding</keyword>
<evidence type="ECO:0000256" key="7">
    <source>
        <dbReference type="ARBA" id="ARBA00022741"/>
    </source>
</evidence>
<dbReference type="InterPro" id="IPR001789">
    <property type="entry name" value="Sig_transdc_resp-reg_receiver"/>
</dbReference>
<dbReference type="GO" id="GO:0005524">
    <property type="term" value="F:ATP binding"/>
    <property type="evidence" value="ECO:0007669"/>
    <property type="project" value="UniProtKB-KW"/>
</dbReference>
<dbReference type="GO" id="GO:0016020">
    <property type="term" value="C:membrane"/>
    <property type="evidence" value="ECO:0007669"/>
    <property type="project" value="UniProtKB-SubCell"/>
</dbReference>
<protein>
    <recommendedName>
        <fullName evidence="3">histidine kinase</fullName>
        <ecNumber evidence="3">2.7.13.3</ecNumber>
    </recommendedName>
</protein>
<dbReference type="Pfam" id="PF00512">
    <property type="entry name" value="HisKA"/>
    <property type="match status" value="1"/>
</dbReference>
<organism evidence="17 18">
    <name type="scientific">Stenotrophomonas maltophilia (strain R551-3)</name>
    <dbReference type="NCBI Taxonomy" id="391008"/>
    <lineage>
        <taxon>Bacteria</taxon>
        <taxon>Pseudomonadati</taxon>
        <taxon>Pseudomonadota</taxon>
        <taxon>Gammaproteobacteria</taxon>
        <taxon>Lysobacterales</taxon>
        <taxon>Lysobacteraceae</taxon>
        <taxon>Stenotrophomonas</taxon>
        <taxon>Stenotrophomonas maltophilia group</taxon>
    </lineage>
</organism>
<dbReference type="eggNOG" id="COG2205">
    <property type="taxonomic scope" value="Bacteria"/>
</dbReference>
<evidence type="ECO:0000256" key="11">
    <source>
        <dbReference type="ARBA" id="ARBA00023012"/>
    </source>
</evidence>
<reference evidence="17 18" key="1">
    <citation type="submission" date="2008-06" db="EMBL/GenBank/DDBJ databases">
        <title>Complete sequence of Stenotrophomonas maltophilia R551-3.</title>
        <authorList>
            <consortium name="US DOE Joint Genome Institute"/>
            <person name="Lucas S."/>
            <person name="Copeland A."/>
            <person name="Lapidus A."/>
            <person name="Glavina del Rio T."/>
            <person name="Dalin E."/>
            <person name="Tice H."/>
            <person name="Pitluck S."/>
            <person name="Chain P."/>
            <person name="Malfatti S."/>
            <person name="Shin M."/>
            <person name="Vergez L."/>
            <person name="Lang D."/>
            <person name="Schmutz J."/>
            <person name="Larimer F."/>
            <person name="Land M."/>
            <person name="Hauser L."/>
            <person name="Kyrpides N."/>
            <person name="Mikhailova N."/>
            <person name="Taghavi S."/>
            <person name="Monchy S."/>
            <person name="Newman L."/>
            <person name="Vangronsveld J."/>
            <person name="van der Lelie D."/>
            <person name="Richardson P."/>
        </authorList>
    </citation>
    <scope>NUCLEOTIDE SEQUENCE [LARGE SCALE GENOMIC DNA]</scope>
    <source>
        <strain evidence="17 18">R551-3</strain>
    </source>
</reference>